<dbReference type="PROSITE" id="PS50878">
    <property type="entry name" value="RT_POL"/>
    <property type="match status" value="1"/>
</dbReference>
<evidence type="ECO:0000313" key="4">
    <source>
        <dbReference type="Proteomes" id="UP000250870"/>
    </source>
</evidence>
<dbReference type="InterPro" id="IPR043502">
    <property type="entry name" value="DNA/RNA_pol_sf"/>
</dbReference>
<sequence>MILKEDGTERPLSILCLEDKIVQQAAVTVLNQIYETDFLGFSYGFRPGRGQHDALDALNVAVMERKVNWVLDLDISRFFDTVEHDWLIRFIQHRIRDGRMVRLIRQWVTVGIVDEHGHRQKSH</sequence>
<dbReference type="InterPro" id="IPR000477">
    <property type="entry name" value="RT_dom"/>
</dbReference>
<organism evidence="3 4">
    <name type="scientific">Photorhabdus laumondii subsp. clarkei</name>
    <dbReference type="NCBI Taxonomy" id="2029685"/>
    <lineage>
        <taxon>Bacteria</taxon>
        <taxon>Pseudomonadati</taxon>
        <taxon>Pseudomonadota</taxon>
        <taxon>Gammaproteobacteria</taxon>
        <taxon>Enterobacterales</taxon>
        <taxon>Morganellaceae</taxon>
        <taxon>Photorhabdus</taxon>
    </lineage>
</organism>
<keyword evidence="3" id="KW-0695">RNA-directed DNA polymerase</keyword>
<keyword evidence="3" id="KW-0808">Transferase</keyword>
<feature type="domain" description="Reverse transcriptase" evidence="2">
    <location>
        <begin position="1"/>
        <end position="123"/>
    </location>
</feature>
<dbReference type="PANTHER" id="PTHR34047:SF8">
    <property type="entry name" value="PROTEIN YKFC"/>
    <property type="match status" value="1"/>
</dbReference>
<comment type="similarity">
    <text evidence="1">Belongs to the bacterial reverse transcriptase family.</text>
</comment>
<dbReference type="SUPFAM" id="SSF56672">
    <property type="entry name" value="DNA/RNA polymerases"/>
    <property type="match status" value="1"/>
</dbReference>
<dbReference type="Pfam" id="PF00078">
    <property type="entry name" value="RVT_1"/>
    <property type="match status" value="1"/>
</dbReference>
<dbReference type="PANTHER" id="PTHR34047">
    <property type="entry name" value="NUCLEAR INTRON MATURASE 1, MITOCHONDRIAL-RELATED"/>
    <property type="match status" value="1"/>
</dbReference>
<gene>
    <name evidence="3" type="ORF">CKY01_22590</name>
</gene>
<comment type="caution">
    <text evidence="3">The sequence shown here is derived from an EMBL/GenBank/DDBJ whole genome shotgun (WGS) entry which is preliminary data.</text>
</comment>
<dbReference type="RefSeq" id="WP_241510004.1">
    <property type="nucleotide sequence ID" value="NZ_CAWNWQ010000076.1"/>
</dbReference>
<dbReference type="AlphaFoldDB" id="A0A329VAG6"/>
<feature type="non-terminal residue" evidence="3">
    <location>
        <position position="123"/>
    </location>
</feature>
<protein>
    <submittedName>
        <fullName evidence="3">Group II intron reverse transcriptase/maturase</fullName>
    </submittedName>
</protein>
<keyword evidence="3" id="KW-0548">Nucleotidyltransferase</keyword>
<dbReference type="GO" id="GO:0003964">
    <property type="term" value="F:RNA-directed DNA polymerase activity"/>
    <property type="evidence" value="ECO:0007669"/>
    <property type="project" value="UniProtKB-KW"/>
</dbReference>
<evidence type="ECO:0000313" key="3">
    <source>
        <dbReference type="EMBL" id="RAW81848.1"/>
    </source>
</evidence>
<dbReference type="CDD" id="cd01651">
    <property type="entry name" value="RT_G2_intron"/>
    <property type="match status" value="1"/>
</dbReference>
<dbReference type="InterPro" id="IPR051083">
    <property type="entry name" value="GrpII_Intron_Splice-Mob/Def"/>
</dbReference>
<evidence type="ECO:0000259" key="2">
    <source>
        <dbReference type="PROSITE" id="PS50878"/>
    </source>
</evidence>
<dbReference type="Proteomes" id="UP000250870">
    <property type="component" value="Unassembled WGS sequence"/>
</dbReference>
<evidence type="ECO:0000256" key="1">
    <source>
        <dbReference type="ARBA" id="ARBA00034120"/>
    </source>
</evidence>
<accession>A0A329VAG6</accession>
<reference evidence="3 4" key="1">
    <citation type="journal article" date="2018" name="Int. J. Syst. Evol. Microbiol.">
        <title>Whole-genome-based revisit of Photorhabdus phylogeny: proposal for the elevation of most Photorhabdus subspecies to the species level and description of one novel species Photorhabdus bodei sp. nov., and one novel subspecies Photorhabdus laumondii subsp. clarkei subsp. nov.</title>
        <authorList>
            <person name="Machado R.A.R."/>
            <person name="Wuthrich D."/>
            <person name="Kuhnert P."/>
            <person name="Arce C.C.M."/>
            <person name="Thonen L."/>
            <person name="Ruiz C."/>
            <person name="Zhang X."/>
            <person name="Robert C.A.M."/>
            <person name="Karimi J."/>
            <person name="Kamali S."/>
            <person name="Ma J."/>
            <person name="Bruggmann R."/>
            <person name="Erb M."/>
        </authorList>
    </citation>
    <scope>NUCLEOTIDE SEQUENCE [LARGE SCALE GENOMIC DNA]</scope>
    <source>
        <strain evidence="3 4">BOJ-47</strain>
    </source>
</reference>
<dbReference type="EMBL" id="NSCI01000076">
    <property type="protein sequence ID" value="RAW81848.1"/>
    <property type="molecule type" value="Genomic_DNA"/>
</dbReference>
<name>A0A329VAG6_9GAMM</name>
<proteinExistence type="inferred from homology"/>